<evidence type="ECO:0000256" key="5">
    <source>
        <dbReference type="ARBA" id="ARBA00023136"/>
    </source>
</evidence>
<dbReference type="Proteomes" id="UP001139488">
    <property type="component" value="Unassembled WGS sequence"/>
</dbReference>
<dbReference type="InterPro" id="IPR004680">
    <property type="entry name" value="Cit_transptr-like_dom"/>
</dbReference>
<feature type="transmembrane region" description="Helical" evidence="6">
    <location>
        <begin position="449"/>
        <end position="470"/>
    </location>
</feature>
<evidence type="ECO:0000256" key="6">
    <source>
        <dbReference type="SAM" id="Phobius"/>
    </source>
</evidence>
<feature type="transmembrane region" description="Helical" evidence="6">
    <location>
        <begin position="229"/>
        <end position="251"/>
    </location>
</feature>
<evidence type="ECO:0000313" key="8">
    <source>
        <dbReference type="EMBL" id="MCJ2378146.1"/>
    </source>
</evidence>
<evidence type="ECO:0000256" key="2">
    <source>
        <dbReference type="ARBA" id="ARBA00022448"/>
    </source>
</evidence>
<feature type="transmembrane region" description="Helical" evidence="6">
    <location>
        <begin position="403"/>
        <end position="429"/>
    </location>
</feature>
<feature type="transmembrane region" description="Helical" evidence="6">
    <location>
        <begin position="362"/>
        <end position="382"/>
    </location>
</feature>
<feature type="transmembrane region" description="Helical" evidence="6">
    <location>
        <begin position="37"/>
        <end position="55"/>
    </location>
</feature>
<reference evidence="8" key="1">
    <citation type="submission" date="2021-11" db="EMBL/GenBank/DDBJ databases">
        <title>Vibrio ZSDE26 sp. nov. and Vibrio ZSDZ34 sp. nov., isolated from coastal seawater in Qingdao.</title>
        <authorList>
            <person name="Zhang P."/>
        </authorList>
    </citation>
    <scope>NUCLEOTIDE SEQUENCE</scope>
    <source>
        <strain evidence="8">ZSDZ34</strain>
    </source>
</reference>
<feature type="transmembrane region" description="Helical" evidence="6">
    <location>
        <begin position="272"/>
        <end position="292"/>
    </location>
</feature>
<feature type="transmembrane region" description="Helical" evidence="6">
    <location>
        <begin position="298"/>
        <end position="317"/>
    </location>
</feature>
<dbReference type="CDD" id="cd01115">
    <property type="entry name" value="SLC13_permease"/>
    <property type="match status" value="1"/>
</dbReference>
<proteinExistence type="predicted"/>
<dbReference type="GO" id="GO:0005315">
    <property type="term" value="F:phosphate transmembrane transporter activity"/>
    <property type="evidence" value="ECO:0007669"/>
    <property type="project" value="TreeGrafter"/>
</dbReference>
<keyword evidence="9" id="KW-1185">Reference proteome</keyword>
<protein>
    <submittedName>
        <fullName evidence="8">SLC13 family permease</fullName>
    </submittedName>
</protein>
<feature type="transmembrane region" description="Helical" evidence="6">
    <location>
        <begin position="329"/>
        <end position="356"/>
    </location>
</feature>
<comment type="caution">
    <text evidence="8">The sequence shown here is derived from an EMBL/GenBank/DDBJ whole genome shotgun (WGS) entry which is preliminary data.</text>
</comment>
<organism evidence="8 9">
    <name type="scientific">Vibrio gelatinilyticus</name>
    <dbReference type="NCBI Taxonomy" id="2893468"/>
    <lineage>
        <taxon>Bacteria</taxon>
        <taxon>Pseudomonadati</taxon>
        <taxon>Pseudomonadota</taxon>
        <taxon>Gammaproteobacteria</taxon>
        <taxon>Vibrionales</taxon>
        <taxon>Vibrionaceae</taxon>
        <taxon>Vibrio</taxon>
    </lineage>
</organism>
<feature type="transmembrane region" description="Helical" evidence="6">
    <location>
        <begin position="146"/>
        <end position="175"/>
    </location>
</feature>
<dbReference type="Pfam" id="PF03600">
    <property type="entry name" value="CitMHS"/>
    <property type="match status" value="1"/>
</dbReference>
<evidence type="ECO:0000259" key="7">
    <source>
        <dbReference type="Pfam" id="PF03600"/>
    </source>
</evidence>
<dbReference type="PANTHER" id="PTHR10283">
    <property type="entry name" value="SOLUTE CARRIER FAMILY 13 MEMBER"/>
    <property type="match status" value="1"/>
</dbReference>
<dbReference type="PANTHER" id="PTHR10283:SF92">
    <property type="entry name" value="LOW-AFFINITY PHOSPHATE TRANSPORTER PHO91"/>
    <property type="match status" value="1"/>
</dbReference>
<dbReference type="AlphaFoldDB" id="A0A9X2AXA7"/>
<dbReference type="GO" id="GO:0005886">
    <property type="term" value="C:plasma membrane"/>
    <property type="evidence" value="ECO:0007669"/>
    <property type="project" value="TreeGrafter"/>
</dbReference>
<feature type="transmembrane region" description="Helical" evidence="6">
    <location>
        <begin position="101"/>
        <end position="126"/>
    </location>
</feature>
<evidence type="ECO:0000256" key="3">
    <source>
        <dbReference type="ARBA" id="ARBA00022692"/>
    </source>
</evidence>
<gene>
    <name evidence="8" type="ORF">LNL84_15055</name>
</gene>
<keyword evidence="3 6" id="KW-0812">Transmembrane</keyword>
<evidence type="ECO:0000256" key="4">
    <source>
        <dbReference type="ARBA" id="ARBA00022989"/>
    </source>
</evidence>
<sequence length="471" mass="50520">MPKLNTGLLIKLFACFAIPLGVLMMPIDAIPIDDLTLIQHRLLAIFLLAALLWVLEPVPVFATSILIIALELIMISDKGLHLFRAPPAGHELGELMKYTDIFGAFSSPIIILFMGGFALAIAASKYQLDNNLARVLLKPFGHQPRYIMLGLMLITAVFSMFMSNTATTVMMLALLGPIVASAPKGDLGIKALVLCIPIAANTGGIATPIGTPPNAIALQYLTGENSIDFLSWMMMGLPFVMIQLTIAWFLLQKLFPSSQEEMVLKLNGQFQRNWRAIVVYITFALTIVLWMTTKIHGMNTYVVSIIPLAIFTLTGIMGKEELKQINWDVLWLVAGGIAIGIGLDKTGLAVALAHAIDYESLSPMAVVATLSMVCWLMANFMSNTATANLLMPIAAAIGASMESLASIGGLQGLLVVVAFSASLGMILPVSTPPNSLAYSTGLIESKDMAKTGIIIGVIGLIIVYSATLILT</sequence>
<evidence type="ECO:0000313" key="9">
    <source>
        <dbReference type="Proteomes" id="UP001139488"/>
    </source>
</evidence>
<dbReference type="EMBL" id="JAJNNZ010000013">
    <property type="protein sequence ID" value="MCJ2378146.1"/>
    <property type="molecule type" value="Genomic_DNA"/>
</dbReference>
<evidence type="ECO:0000256" key="1">
    <source>
        <dbReference type="ARBA" id="ARBA00004141"/>
    </source>
</evidence>
<feature type="domain" description="Citrate transporter-like" evidence="7">
    <location>
        <begin position="51"/>
        <end position="402"/>
    </location>
</feature>
<accession>A0A9X2AXA7</accession>
<dbReference type="NCBIfam" id="TIGR00785">
    <property type="entry name" value="dass"/>
    <property type="match status" value="1"/>
</dbReference>
<feature type="transmembrane region" description="Helical" evidence="6">
    <location>
        <begin position="187"/>
        <end position="209"/>
    </location>
</feature>
<feature type="transmembrane region" description="Helical" evidence="6">
    <location>
        <begin position="6"/>
        <end position="25"/>
    </location>
</feature>
<keyword evidence="5 6" id="KW-0472">Membrane</keyword>
<keyword evidence="2" id="KW-0813">Transport</keyword>
<dbReference type="RefSeq" id="WP_244358385.1">
    <property type="nucleotide sequence ID" value="NZ_JAJNNZ010000013.1"/>
</dbReference>
<dbReference type="InterPro" id="IPR001898">
    <property type="entry name" value="SLC13A/DASS"/>
</dbReference>
<keyword evidence="4 6" id="KW-1133">Transmembrane helix</keyword>
<name>A0A9X2AXA7_9VIBR</name>
<comment type="subcellular location">
    <subcellularLocation>
        <location evidence="1">Membrane</location>
        <topology evidence="1">Multi-pass membrane protein</topology>
    </subcellularLocation>
</comment>